<dbReference type="AlphaFoldDB" id="A0A914EFP3"/>
<dbReference type="WBParaSite" id="ACRNAN_scaffold7986.g22645.t1">
    <property type="protein sequence ID" value="ACRNAN_scaffold7986.g22645.t1"/>
    <property type="gene ID" value="ACRNAN_scaffold7986.g22645"/>
</dbReference>
<evidence type="ECO:0000313" key="1">
    <source>
        <dbReference type="Proteomes" id="UP000887540"/>
    </source>
</evidence>
<keyword evidence="1" id="KW-1185">Reference proteome</keyword>
<name>A0A914EFP3_9BILA</name>
<reference evidence="2" key="1">
    <citation type="submission" date="2022-11" db="UniProtKB">
        <authorList>
            <consortium name="WormBaseParasite"/>
        </authorList>
    </citation>
    <scope>IDENTIFICATION</scope>
</reference>
<proteinExistence type="predicted"/>
<sequence>MERFKQQGKNTYKNSYKFQLRRCTHEEIKNEPELKIGSMLSTYGGNEEKYKSEFYPEEYCQIHIQRQG</sequence>
<protein>
    <submittedName>
        <fullName evidence="2">Uncharacterized protein</fullName>
    </submittedName>
</protein>
<dbReference type="Proteomes" id="UP000887540">
    <property type="component" value="Unplaced"/>
</dbReference>
<evidence type="ECO:0000313" key="2">
    <source>
        <dbReference type="WBParaSite" id="ACRNAN_scaffold7986.g22645.t1"/>
    </source>
</evidence>
<organism evidence="1 2">
    <name type="scientific">Acrobeloides nanus</name>
    <dbReference type="NCBI Taxonomy" id="290746"/>
    <lineage>
        <taxon>Eukaryota</taxon>
        <taxon>Metazoa</taxon>
        <taxon>Ecdysozoa</taxon>
        <taxon>Nematoda</taxon>
        <taxon>Chromadorea</taxon>
        <taxon>Rhabditida</taxon>
        <taxon>Tylenchina</taxon>
        <taxon>Cephalobomorpha</taxon>
        <taxon>Cephaloboidea</taxon>
        <taxon>Cephalobidae</taxon>
        <taxon>Acrobeloides</taxon>
    </lineage>
</organism>
<accession>A0A914EFP3</accession>